<dbReference type="Proteomes" id="UP001204142">
    <property type="component" value="Unassembled WGS sequence"/>
</dbReference>
<feature type="chain" id="PRO_5045405954" evidence="6">
    <location>
        <begin position="28"/>
        <end position="764"/>
    </location>
</feature>
<comment type="caution">
    <text evidence="8">The sequence shown here is derived from an EMBL/GenBank/DDBJ whole genome shotgun (WGS) entry which is preliminary data.</text>
</comment>
<organism evidence="8 9">
    <name type="scientific">Limnobacter humi</name>
    <dbReference type="NCBI Taxonomy" id="1778671"/>
    <lineage>
        <taxon>Bacteria</taxon>
        <taxon>Pseudomonadati</taxon>
        <taxon>Pseudomonadota</taxon>
        <taxon>Betaproteobacteria</taxon>
        <taxon>Burkholderiales</taxon>
        <taxon>Burkholderiaceae</taxon>
        <taxon>Limnobacter</taxon>
    </lineage>
</organism>
<keyword evidence="4 6" id="KW-0732">Signal</keyword>
<dbReference type="PANTHER" id="PTHR30290">
    <property type="entry name" value="PERIPLASMIC BINDING COMPONENT OF ABC TRANSPORTER"/>
    <property type="match status" value="1"/>
</dbReference>
<sequence length="764" mass="85945">MSRGLMFVRWQGTRMGAAVALCSWLLAACGPAPNNPYVESKADQATPTLYTAFTARPKHLDPAQSYTSDEAEFTYQTYEPLFQYHYLKRPYTLQPLTAVDMPQPVYLDAQGHTLPQDAPAERVATSVYTIAIRPGIRFQPHPAFARSSDGQPLYLNLGDTAARYRSPSQFEQQGTRELTANDYVYEIKRLASPRIVSPILGHMGEYIEGLGELAASLKQQDEALKADIQKKTGGAFAPSTDQLPWLDLRPFDLPGAKALDDHTLQLRVKGKYPQFLYWLAMPFFAPIPWEADAFYSQPGLVKNNLTLDWWPVGTGPYMLTENDPNARMVLTRNPNFRGEPYPSEGEPGDAQAGLLKDAGKTMPFIDRVVFTREKEGIPYWNKFLQGYYDSSGISADTFDQVIRASADGASQLTPEMLDKQIRLESSVATSIYYLGFNWLDPVVGPGKSPSEAERARLLRQAIAIAVDWEEFSQIFTNGRAIPAHGPLPPGIFGYQPGPDGLNTQVYDVVEGKPVRKPIEQAMALLEKAGYKNGTDPRTGKPLTLALDTTGGGPGDKARFDWYRKQFAKLNIELEIRATDWNRFQEKIRKGNAQLFFLGWNADYPDPENFMFLLYGPNSRAKTAGENASNYSNGQYDALFERMKTMPNSDERARLIAEMTQLVQHDVPWLFAFVPKQFGLIHHWMGNVKPNDMARNDLKYKTIDVAARAVARKAWNRPQWWPIPLLLLAALVFAWPAWAAWKRRERQMGVRRDLAHLASNAEGVQ</sequence>
<evidence type="ECO:0000259" key="7">
    <source>
        <dbReference type="Pfam" id="PF00496"/>
    </source>
</evidence>
<dbReference type="InterPro" id="IPR039424">
    <property type="entry name" value="SBP_5"/>
</dbReference>
<reference evidence="8 9" key="1">
    <citation type="submission" date="2022-07" db="EMBL/GenBank/DDBJ databases">
        <authorList>
            <person name="Xamxidin M."/>
            <person name="Wu M."/>
        </authorList>
    </citation>
    <scope>NUCLEOTIDE SEQUENCE [LARGE SCALE GENOMIC DNA]</scope>
    <source>
        <strain evidence="8 9">NBRC 111650</strain>
    </source>
</reference>
<accession>A0ABT1WFK2</accession>
<keyword evidence="5" id="KW-0812">Transmembrane</keyword>
<dbReference type="EMBL" id="JANIGO010000002">
    <property type="protein sequence ID" value="MCQ8896296.1"/>
    <property type="molecule type" value="Genomic_DNA"/>
</dbReference>
<evidence type="ECO:0000256" key="3">
    <source>
        <dbReference type="ARBA" id="ARBA00022448"/>
    </source>
</evidence>
<dbReference type="SUPFAM" id="SSF53850">
    <property type="entry name" value="Periplasmic binding protein-like II"/>
    <property type="match status" value="1"/>
</dbReference>
<proteinExistence type="inferred from homology"/>
<dbReference type="CDD" id="cd08505">
    <property type="entry name" value="PBP2_NikA_DppA_OppA_like_18"/>
    <property type="match status" value="1"/>
</dbReference>
<protein>
    <submittedName>
        <fullName evidence="8">ABC transporter substrate-binding protein</fullName>
    </submittedName>
</protein>
<feature type="signal peptide" evidence="6">
    <location>
        <begin position="1"/>
        <end position="27"/>
    </location>
</feature>
<dbReference type="InterPro" id="IPR000914">
    <property type="entry name" value="SBP_5_dom"/>
</dbReference>
<feature type="domain" description="Solute-binding protein family 5" evidence="7">
    <location>
        <begin position="176"/>
        <end position="618"/>
    </location>
</feature>
<dbReference type="Pfam" id="PF00496">
    <property type="entry name" value="SBP_bac_5"/>
    <property type="match status" value="1"/>
</dbReference>
<dbReference type="PROSITE" id="PS51257">
    <property type="entry name" value="PROKAR_LIPOPROTEIN"/>
    <property type="match status" value="1"/>
</dbReference>
<dbReference type="Gene3D" id="3.40.190.10">
    <property type="entry name" value="Periplasmic binding protein-like II"/>
    <property type="match status" value="1"/>
</dbReference>
<keyword evidence="5" id="KW-0472">Membrane</keyword>
<gene>
    <name evidence="8" type="ORF">NQT62_07595</name>
</gene>
<comment type="subcellular location">
    <subcellularLocation>
        <location evidence="1">Cell envelope</location>
    </subcellularLocation>
</comment>
<evidence type="ECO:0000313" key="8">
    <source>
        <dbReference type="EMBL" id="MCQ8896296.1"/>
    </source>
</evidence>
<comment type="similarity">
    <text evidence="2">Belongs to the bacterial solute-binding protein 5 family.</text>
</comment>
<evidence type="ECO:0000256" key="4">
    <source>
        <dbReference type="ARBA" id="ARBA00022729"/>
    </source>
</evidence>
<evidence type="ECO:0000256" key="2">
    <source>
        <dbReference type="ARBA" id="ARBA00005695"/>
    </source>
</evidence>
<feature type="transmembrane region" description="Helical" evidence="5">
    <location>
        <begin position="719"/>
        <end position="740"/>
    </location>
</feature>
<dbReference type="Gene3D" id="3.10.105.10">
    <property type="entry name" value="Dipeptide-binding Protein, Domain 3"/>
    <property type="match status" value="1"/>
</dbReference>
<dbReference type="PANTHER" id="PTHR30290:SF10">
    <property type="entry name" value="PERIPLASMIC OLIGOPEPTIDE-BINDING PROTEIN-RELATED"/>
    <property type="match status" value="1"/>
</dbReference>
<keyword evidence="5" id="KW-1133">Transmembrane helix</keyword>
<name>A0ABT1WFK2_9BURK</name>
<evidence type="ECO:0000256" key="6">
    <source>
        <dbReference type="SAM" id="SignalP"/>
    </source>
</evidence>
<keyword evidence="3" id="KW-0813">Transport</keyword>
<evidence type="ECO:0000256" key="5">
    <source>
        <dbReference type="SAM" id="Phobius"/>
    </source>
</evidence>
<evidence type="ECO:0000313" key="9">
    <source>
        <dbReference type="Proteomes" id="UP001204142"/>
    </source>
</evidence>
<evidence type="ECO:0000256" key="1">
    <source>
        <dbReference type="ARBA" id="ARBA00004196"/>
    </source>
</evidence>
<keyword evidence="9" id="KW-1185">Reference proteome</keyword>